<evidence type="ECO:0000313" key="2">
    <source>
        <dbReference type="EMBL" id="KAI1880331.1"/>
    </source>
</evidence>
<organism evidence="2 3">
    <name type="scientific">Neoarthrinium moseri</name>
    <dbReference type="NCBI Taxonomy" id="1658444"/>
    <lineage>
        <taxon>Eukaryota</taxon>
        <taxon>Fungi</taxon>
        <taxon>Dikarya</taxon>
        <taxon>Ascomycota</taxon>
        <taxon>Pezizomycotina</taxon>
        <taxon>Sordariomycetes</taxon>
        <taxon>Xylariomycetidae</taxon>
        <taxon>Amphisphaeriales</taxon>
        <taxon>Apiosporaceae</taxon>
        <taxon>Neoarthrinium</taxon>
    </lineage>
</organism>
<evidence type="ECO:0000313" key="3">
    <source>
        <dbReference type="Proteomes" id="UP000829685"/>
    </source>
</evidence>
<dbReference type="Gene3D" id="3.90.1300.10">
    <property type="entry name" value="Amidase signature (AS) domain"/>
    <property type="match status" value="1"/>
</dbReference>
<dbReference type="AlphaFoldDB" id="A0A9P9WWK0"/>
<dbReference type="PANTHER" id="PTHR42678">
    <property type="entry name" value="AMIDASE"/>
    <property type="match status" value="1"/>
</dbReference>
<dbReference type="EMBL" id="JAFIMR010000003">
    <property type="protein sequence ID" value="KAI1880331.1"/>
    <property type="molecule type" value="Genomic_DNA"/>
</dbReference>
<gene>
    <name evidence="2" type="ORF">JX265_001952</name>
</gene>
<evidence type="ECO:0000259" key="1">
    <source>
        <dbReference type="Pfam" id="PF01425"/>
    </source>
</evidence>
<feature type="domain" description="Amidase" evidence="1">
    <location>
        <begin position="75"/>
        <end position="423"/>
    </location>
</feature>
<dbReference type="InterPro" id="IPR023631">
    <property type="entry name" value="Amidase_dom"/>
</dbReference>
<keyword evidence="3" id="KW-1185">Reference proteome</keyword>
<dbReference type="SUPFAM" id="SSF75304">
    <property type="entry name" value="Amidase signature (AS) enzymes"/>
    <property type="match status" value="1"/>
</dbReference>
<dbReference type="Proteomes" id="UP000829685">
    <property type="component" value="Unassembled WGS sequence"/>
</dbReference>
<sequence>MGSGMSHVDILTADVKQLERLLCQGKVTSSHLVKLYLGQIEKRDGYLHAMIQITPREILLKRAHELDAERKAGNDNIGTHPNLGLETTAGSMALKGAKVRQSATIVDMLLRNGAIILGKSNLSEFANWRGIMLPSGWSAVGGQTQSAYVRGGVQYNDGKDGHSNHSGSSSGSAVAVSAGYSPVSIGTETDGSLICPAGRAALYTIKPSIGLVPQDGIVPASLLFDTAGPMTKSVYDLAILLDAISDPAESFTSSITRSWSDISVGVLDPTLWKFPDTFIKPVPEADEQILHDITGAYATIKAKAKNFVDNVPLNTIDSLGFHGNNSEITVLKTDMKKLLSQYLEDLPESKVRSLQDVIDFNKKHAEQELPPHHANQDFFLQTQDQELSSEEYKNTLQHLRHVTRDQGIDKILQEYDLDVIIGPADSFITSLAAGSGYPVAGMPLSYLKFNGRPLGLAALAGKKQDALLVKVMSAWEATFPTRKPPQLA</sequence>
<protein>
    <recommendedName>
        <fullName evidence="1">Amidase domain-containing protein</fullName>
    </recommendedName>
</protein>
<comment type="caution">
    <text evidence="2">The sequence shown here is derived from an EMBL/GenBank/DDBJ whole genome shotgun (WGS) entry which is preliminary data.</text>
</comment>
<dbReference type="InterPro" id="IPR036928">
    <property type="entry name" value="AS_sf"/>
</dbReference>
<accession>A0A9P9WWK0</accession>
<reference evidence="2" key="1">
    <citation type="submission" date="2021-03" db="EMBL/GenBank/DDBJ databases">
        <title>Revisited historic fungal species revealed as producer of novel bioactive compounds through whole genome sequencing and comparative genomics.</title>
        <authorList>
            <person name="Vignolle G.A."/>
            <person name="Hochenegger N."/>
            <person name="Mach R.L."/>
            <person name="Mach-Aigner A.R."/>
            <person name="Javad Rahimi M."/>
            <person name="Salim K.A."/>
            <person name="Chan C.M."/>
            <person name="Lim L.B.L."/>
            <person name="Cai F."/>
            <person name="Druzhinina I.S."/>
            <person name="U'Ren J.M."/>
            <person name="Derntl C."/>
        </authorList>
    </citation>
    <scope>NUCLEOTIDE SEQUENCE</scope>
    <source>
        <strain evidence="2">TUCIM 5799</strain>
    </source>
</reference>
<dbReference type="PANTHER" id="PTHR42678:SF34">
    <property type="entry name" value="OS04G0183300 PROTEIN"/>
    <property type="match status" value="1"/>
</dbReference>
<proteinExistence type="predicted"/>
<name>A0A9P9WWK0_9PEZI</name>
<dbReference type="Pfam" id="PF01425">
    <property type="entry name" value="Amidase"/>
    <property type="match status" value="1"/>
</dbReference>